<evidence type="ECO:0000256" key="3">
    <source>
        <dbReference type="RuleBase" id="RU004514"/>
    </source>
</evidence>
<accession>A0ABR5SHI9</accession>
<keyword evidence="6" id="KW-1185">Reference proteome</keyword>
<comment type="caution">
    <text evidence="5">The sequence shown here is derived from an EMBL/GenBank/DDBJ whole genome shotgun (WGS) entry which is preliminary data.</text>
</comment>
<dbReference type="Pfam" id="PF01168">
    <property type="entry name" value="Ala_racemase_N"/>
    <property type="match status" value="1"/>
</dbReference>
<proteinExistence type="inferred from homology"/>
<dbReference type="SUPFAM" id="SSF51419">
    <property type="entry name" value="PLP-binding barrel"/>
    <property type="match status" value="1"/>
</dbReference>
<dbReference type="InterPro" id="IPR001608">
    <property type="entry name" value="Ala_racemase_N"/>
</dbReference>
<protein>
    <recommendedName>
        <fullName evidence="2">Pyridoxal phosphate homeostasis protein</fullName>
        <shortName evidence="2">PLP homeostasis protein</shortName>
    </recommendedName>
</protein>
<dbReference type="HAMAP" id="MF_02087">
    <property type="entry name" value="PLP_homeostasis"/>
    <property type="match status" value="1"/>
</dbReference>
<comment type="function">
    <text evidence="2">Pyridoxal 5'-phosphate (PLP)-binding protein, which is involved in PLP homeostasis.</text>
</comment>
<dbReference type="InterPro" id="IPR011078">
    <property type="entry name" value="PyrdxlP_homeostasis"/>
</dbReference>
<gene>
    <name evidence="5" type="ORF">ASN18_2241</name>
</gene>
<evidence type="ECO:0000256" key="1">
    <source>
        <dbReference type="ARBA" id="ARBA00022898"/>
    </source>
</evidence>
<sequence>MSLWTWVIVFILSSQYSVLVADNLSERISSVFRRICHAAMRAGRAPESVSLVAVTKHFPVSAVAEAVELGLRIFGESYVGEAADKRETILRENPLSSVSWHMIGHLQRNKVKRAVSVFDCIHSIDSIALAQVVDEYAAKAGKTLDVLIQVKLSEEDTKTGIAEAGVQALAERIKGFNKNLNLIGLMAMPPFFEDPEQSRPYFRRLSDIRDTLAARGIELTELSMGMSNDFETAIMEGATMVRVGSEIFGSR</sequence>
<dbReference type="PANTHER" id="PTHR10146:SF14">
    <property type="entry name" value="PYRIDOXAL PHOSPHATE HOMEOSTASIS PROTEIN"/>
    <property type="match status" value="1"/>
</dbReference>
<dbReference type="EMBL" id="LNQR01000078">
    <property type="protein sequence ID" value="KWT83425.1"/>
    <property type="molecule type" value="Genomic_DNA"/>
</dbReference>
<dbReference type="Proteomes" id="UP000060487">
    <property type="component" value="Unassembled WGS sequence"/>
</dbReference>
<feature type="domain" description="Alanine racemase N-terminal" evidence="4">
    <location>
        <begin position="45"/>
        <end position="250"/>
    </location>
</feature>
<keyword evidence="1 2" id="KW-0663">Pyridoxal phosphate</keyword>
<dbReference type="Gene3D" id="3.20.20.10">
    <property type="entry name" value="Alanine racemase"/>
    <property type="match status" value="1"/>
</dbReference>
<name>A0ABR5SHI9_9BACT</name>
<dbReference type="PIRSF" id="PIRSF004848">
    <property type="entry name" value="YBL036c_PLPDEIII"/>
    <property type="match status" value="1"/>
</dbReference>
<dbReference type="InterPro" id="IPR029066">
    <property type="entry name" value="PLP-binding_barrel"/>
</dbReference>
<organism evidence="5 6">
    <name type="scientific">Candidatus Magnetominusculus xianensis</name>
    <dbReference type="NCBI Taxonomy" id="1748249"/>
    <lineage>
        <taxon>Bacteria</taxon>
        <taxon>Pseudomonadati</taxon>
        <taxon>Nitrospirota</taxon>
        <taxon>Nitrospiria</taxon>
        <taxon>Nitrospirales</taxon>
        <taxon>Nitrospiraceae</taxon>
        <taxon>Candidatus Magnetominusculus</taxon>
    </lineage>
</organism>
<dbReference type="CDD" id="cd00635">
    <property type="entry name" value="PLPDE_III_YBL036c_like"/>
    <property type="match status" value="1"/>
</dbReference>
<dbReference type="PANTHER" id="PTHR10146">
    <property type="entry name" value="PROLINE SYNTHETASE CO-TRANSCRIBED BACTERIAL HOMOLOG PROTEIN"/>
    <property type="match status" value="1"/>
</dbReference>
<evidence type="ECO:0000313" key="6">
    <source>
        <dbReference type="Proteomes" id="UP000060487"/>
    </source>
</evidence>
<feature type="modified residue" description="N6-(pyridoxal phosphate)lysine" evidence="2">
    <location>
        <position position="56"/>
    </location>
</feature>
<evidence type="ECO:0000313" key="5">
    <source>
        <dbReference type="EMBL" id="KWT83425.1"/>
    </source>
</evidence>
<comment type="similarity">
    <text evidence="2 3">Belongs to the pyridoxal phosphate-binding protein YggS/PROSC family.</text>
</comment>
<evidence type="ECO:0000259" key="4">
    <source>
        <dbReference type="Pfam" id="PF01168"/>
    </source>
</evidence>
<evidence type="ECO:0000256" key="2">
    <source>
        <dbReference type="HAMAP-Rule" id="MF_02087"/>
    </source>
</evidence>
<reference evidence="5 6" key="1">
    <citation type="submission" date="2015-11" db="EMBL/GenBank/DDBJ databases">
        <authorList>
            <person name="Lin W."/>
        </authorList>
    </citation>
    <scope>NUCLEOTIDE SEQUENCE [LARGE SCALE GENOMIC DNA]</scope>
    <source>
        <strain evidence="5 6">HCH-1</strain>
    </source>
</reference>
<dbReference type="NCBIfam" id="TIGR00044">
    <property type="entry name" value="YggS family pyridoxal phosphate-dependent enzyme"/>
    <property type="match status" value="1"/>
</dbReference>